<evidence type="ECO:0000313" key="1">
    <source>
        <dbReference type="EMBL" id="VFU09301.1"/>
    </source>
</evidence>
<reference evidence="1 2" key="1">
    <citation type="submission" date="2019-03" db="EMBL/GenBank/DDBJ databases">
        <authorList>
            <person name="Kox A.R. M."/>
        </authorList>
    </citation>
    <scope>NUCLEOTIDE SEQUENCE [LARGE SCALE GENOMIC DNA]</scope>
    <source>
        <strain evidence="1">MTUNDRAET4 annotated genome</strain>
    </source>
</reference>
<protein>
    <submittedName>
        <fullName evidence="1">Uncharacterized protein</fullName>
    </submittedName>
</protein>
<dbReference type="AlphaFoldDB" id="A0A4U8Z1W5"/>
<gene>
    <name evidence="1" type="ORF">MTUNDRAET4_2414</name>
</gene>
<accession>A0A4U8Z1W5</accession>
<name>A0A4U8Z1W5_METTU</name>
<proteinExistence type="predicted"/>
<dbReference type="KEGG" id="mtun:MTUNDRAET4_2414"/>
<organism evidence="1 2">
    <name type="scientific">Methylocella tundrae</name>
    <dbReference type="NCBI Taxonomy" id="227605"/>
    <lineage>
        <taxon>Bacteria</taxon>
        <taxon>Pseudomonadati</taxon>
        <taxon>Pseudomonadota</taxon>
        <taxon>Alphaproteobacteria</taxon>
        <taxon>Hyphomicrobiales</taxon>
        <taxon>Beijerinckiaceae</taxon>
        <taxon>Methylocella</taxon>
    </lineage>
</organism>
<dbReference type="EMBL" id="LR536450">
    <property type="protein sequence ID" value="VFU09301.1"/>
    <property type="molecule type" value="Genomic_DNA"/>
</dbReference>
<evidence type="ECO:0000313" key="2">
    <source>
        <dbReference type="Proteomes" id="UP000294360"/>
    </source>
</evidence>
<sequence length="59" mass="6784">MWLLLILLLWWFVSTSAFISWIVAAVIFECGYFLGMIVRAILDAAGFKAFGLIRDRRSD</sequence>
<dbReference type="Proteomes" id="UP000294360">
    <property type="component" value="Chromosome"/>
</dbReference>